<evidence type="ECO:0008006" key="3">
    <source>
        <dbReference type="Google" id="ProtNLM"/>
    </source>
</evidence>
<dbReference type="EMBL" id="JADQDN010000006">
    <property type="protein sequence ID" value="MBF9196940.1"/>
    <property type="molecule type" value="Genomic_DNA"/>
</dbReference>
<reference evidence="1 2" key="1">
    <citation type="submission" date="2020-11" db="EMBL/GenBank/DDBJ databases">
        <authorList>
            <person name="Kim M.K."/>
        </authorList>
    </citation>
    <scope>NUCLEOTIDE SEQUENCE [LARGE SCALE GENOMIC DNA]</scope>
    <source>
        <strain evidence="1 2">BT290</strain>
    </source>
</reference>
<proteinExistence type="predicted"/>
<evidence type="ECO:0000313" key="2">
    <source>
        <dbReference type="Proteomes" id="UP000611708"/>
    </source>
</evidence>
<evidence type="ECO:0000313" key="1">
    <source>
        <dbReference type="EMBL" id="MBF9196940.1"/>
    </source>
</evidence>
<dbReference type="Proteomes" id="UP000611708">
    <property type="component" value="Unassembled WGS sequence"/>
</dbReference>
<comment type="caution">
    <text evidence="1">The sequence shown here is derived from an EMBL/GenBank/DDBJ whole genome shotgun (WGS) entry which is preliminary data.</text>
</comment>
<protein>
    <recommendedName>
        <fullName evidence="3">DUF1488 family protein</fullName>
    </recommendedName>
</protein>
<name>A0ABS0HUW1_9HYPH</name>
<sequence length="71" mass="7861">MNSPFATRPVYRAYVVGPDGGILVAHVLDYQTDEEAISRAREYANGNSVELWNKDRKIAFIPLGGSTCVIF</sequence>
<organism evidence="1 2">
    <name type="scientific">Microvirga terrestris</name>
    <dbReference type="NCBI Taxonomy" id="2791024"/>
    <lineage>
        <taxon>Bacteria</taxon>
        <taxon>Pseudomonadati</taxon>
        <taxon>Pseudomonadota</taxon>
        <taxon>Alphaproteobacteria</taxon>
        <taxon>Hyphomicrobiales</taxon>
        <taxon>Methylobacteriaceae</taxon>
        <taxon>Microvirga</taxon>
    </lineage>
</organism>
<keyword evidence="2" id="KW-1185">Reference proteome</keyword>
<dbReference type="RefSeq" id="WP_196264320.1">
    <property type="nucleotide sequence ID" value="NZ_JADQDN010000006.1"/>
</dbReference>
<accession>A0ABS0HUW1</accession>
<gene>
    <name evidence="1" type="ORF">I2H36_12885</name>
</gene>